<dbReference type="GeneID" id="17264185"/>
<proteinExistence type="inferred from homology"/>
<accession>A0A0D3J553</accession>
<dbReference type="STRING" id="2903.R1C7M1"/>
<dbReference type="PaxDb" id="2903-EOD18638"/>
<dbReference type="GO" id="GO:0006508">
    <property type="term" value="P:proteolysis"/>
    <property type="evidence" value="ECO:0007669"/>
    <property type="project" value="InterPro"/>
</dbReference>
<dbReference type="eggNOG" id="KOG1282">
    <property type="taxonomic scope" value="Eukaryota"/>
</dbReference>
<name>A0A0D3J553_EMIH1</name>
<sequence>MVDIYRRLAPALPGRIGAREALLRVGFKEVQPTRPWLYNMTAAPPELLARKDVLFGGLLASAGAGAQFGGQVTDYEHGLSFATVHGSAHMVPTFRPRAALTLLRHVVENSTFAPPVPSDAALAAMGGPEFDGFLDKWVAAAAGPDYVGKRGRRR</sequence>
<reference evidence="3" key="1">
    <citation type="journal article" date="2013" name="Nature">
        <title>Pan genome of the phytoplankton Emiliania underpins its global distribution.</title>
        <authorList>
            <person name="Read B.A."/>
            <person name="Kegel J."/>
            <person name="Klute M.J."/>
            <person name="Kuo A."/>
            <person name="Lefebvre S.C."/>
            <person name="Maumus F."/>
            <person name="Mayer C."/>
            <person name="Miller J."/>
            <person name="Monier A."/>
            <person name="Salamov A."/>
            <person name="Young J."/>
            <person name="Aguilar M."/>
            <person name="Claverie J.M."/>
            <person name="Frickenhaus S."/>
            <person name="Gonzalez K."/>
            <person name="Herman E.K."/>
            <person name="Lin Y.C."/>
            <person name="Napier J."/>
            <person name="Ogata H."/>
            <person name="Sarno A.F."/>
            <person name="Shmutz J."/>
            <person name="Schroeder D."/>
            <person name="de Vargas C."/>
            <person name="Verret F."/>
            <person name="von Dassow P."/>
            <person name="Valentin K."/>
            <person name="Van de Peer Y."/>
            <person name="Wheeler G."/>
            <person name="Dacks J.B."/>
            <person name="Delwiche C.F."/>
            <person name="Dyhrman S.T."/>
            <person name="Glockner G."/>
            <person name="John U."/>
            <person name="Richards T."/>
            <person name="Worden A.Z."/>
            <person name="Zhang X."/>
            <person name="Grigoriev I.V."/>
            <person name="Allen A.E."/>
            <person name="Bidle K."/>
            <person name="Borodovsky M."/>
            <person name="Bowler C."/>
            <person name="Brownlee C."/>
            <person name="Cock J.M."/>
            <person name="Elias M."/>
            <person name="Gladyshev V.N."/>
            <person name="Groth M."/>
            <person name="Guda C."/>
            <person name="Hadaegh A."/>
            <person name="Iglesias-Rodriguez M.D."/>
            <person name="Jenkins J."/>
            <person name="Jones B.M."/>
            <person name="Lawson T."/>
            <person name="Leese F."/>
            <person name="Lindquist E."/>
            <person name="Lobanov A."/>
            <person name="Lomsadze A."/>
            <person name="Malik S.B."/>
            <person name="Marsh M.E."/>
            <person name="Mackinder L."/>
            <person name="Mock T."/>
            <person name="Mueller-Roeber B."/>
            <person name="Pagarete A."/>
            <person name="Parker M."/>
            <person name="Probert I."/>
            <person name="Quesneville H."/>
            <person name="Raines C."/>
            <person name="Rensing S.A."/>
            <person name="Riano-Pachon D.M."/>
            <person name="Richier S."/>
            <person name="Rokitta S."/>
            <person name="Shiraiwa Y."/>
            <person name="Soanes D.M."/>
            <person name="van der Giezen M."/>
            <person name="Wahlund T.M."/>
            <person name="Williams B."/>
            <person name="Wilson W."/>
            <person name="Wolfe G."/>
            <person name="Wurch L.L."/>
        </authorList>
    </citation>
    <scope>NUCLEOTIDE SEQUENCE</scope>
</reference>
<dbReference type="InterPro" id="IPR001563">
    <property type="entry name" value="Peptidase_S10"/>
</dbReference>
<dbReference type="HOGENOM" id="CLU_1707570_0_0_1"/>
<organism evidence="2 3">
    <name type="scientific">Emiliania huxleyi (strain CCMP1516)</name>
    <dbReference type="NCBI Taxonomy" id="280463"/>
    <lineage>
        <taxon>Eukaryota</taxon>
        <taxon>Haptista</taxon>
        <taxon>Haptophyta</taxon>
        <taxon>Prymnesiophyceae</taxon>
        <taxon>Isochrysidales</taxon>
        <taxon>Noelaerhabdaceae</taxon>
        <taxon>Emiliania</taxon>
    </lineage>
</organism>
<dbReference type="GO" id="GO:0004185">
    <property type="term" value="F:serine-type carboxypeptidase activity"/>
    <property type="evidence" value="ECO:0007669"/>
    <property type="project" value="InterPro"/>
</dbReference>
<dbReference type="EnsemblProtists" id="EOD18638">
    <property type="protein sequence ID" value="EOD18638"/>
    <property type="gene ID" value="EMIHUDRAFT_243631"/>
</dbReference>
<keyword evidence="3" id="KW-1185">Reference proteome</keyword>
<dbReference type="KEGG" id="ehx:EMIHUDRAFT_243631"/>
<comment type="similarity">
    <text evidence="1">Belongs to the peptidase S10 family.</text>
</comment>
<evidence type="ECO:0000313" key="3">
    <source>
        <dbReference type="Proteomes" id="UP000013827"/>
    </source>
</evidence>
<evidence type="ECO:0000256" key="1">
    <source>
        <dbReference type="ARBA" id="ARBA00009431"/>
    </source>
</evidence>
<protein>
    <submittedName>
        <fullName evidence="2">Uncharacterized protein</fullName>
    </submittedName>
</protein>
<dbReference type="Proteomes" id="UP000013827">
    <property type="component" value="Unassembled WGS sequence"/>
</dbReference>
<dbReference type="AlphaFoldDB" id="A0A0D3J553"/>
<dbReference type="InterPro" id="IPR029058">
    <property type="entry name" value="AB_hydrolase_fold"/>
</dbReference>
<dbReference type="Pfam" id="PF00450">
    <property type="entry name" value="Peptidase_S10"/>
    <property type="match status" value="1"/>
</dbReference>
<reference evidence="2" key="2">
    <citation type="submission" date="2024-10" db="UniProtKB">
        <authorList>
            <consortium name="EnsemblProtists"/>
        </authorList>
    </citation>
    <scope>IDENTIFICATION</scope>
</reference>
<dbReference type="RefSeq" id="XP_005771067.1">
    <property type="nucleotide sequence ID" value="XM_005771010.1"/>
</dbReference>
<dbReference type="Gene3D" id="3.40.50.12670">
    <property type="match status" value="1"/>
</dbReference>
<dbReference type="SUPFAM" id="SSF53474">
    <property type="entry name" value="alpha/beta-Hydrolases"/>
    <property type="match status" value="1"/>
</dbReference>
<evidence type="ECO:0000313" key="2">
    <source>
        <dbReference type="EnsemblProtists" id="EOD18638"/>
    </source>
</evidence>